<keyword evidence="2" id="KW-0926">Vacuole</keyword>
<dbReference type="InterPro" id="IPR044744">
    <property type="entry name" value="ZNRF4/RNF13/RNF167_PA"/>
</dbReference>
<keyword evidence="11" id="KW-1015">Disulfide bond</keyword>
<dbReference type="InterPro" id="IPR013083">
    <property type="entry name" value="Znf_RING/FYVE/PHD"/>
</dbReference>
<keyword evidence="8" id="KW-0653">Protein transport</keyword>
<dbReference type="AlphaFoldDB" id="A0A5P1FHD0"/>
<gene>
    <name evidence="19" type="ORF">A4U43_C02F6910</name>
</gene>
<proteinExistence type="predicted"/>
<dbReference type="OMA" id="ICTIPRR"/>
<reference evidence="20" key="1">
    <citation type="journal article" date="2017" name="Nat. Commun.">
        <title>The asparagus genome sheds light on the origin and evolution of a young Y chromosome.</title>
        <authorList>
            <person name="Harkess A."/>
            <person name="Zhou J."/>
            <person name="Xu C."/>
            <person name="Bowers J.E."/>
            <person name="Van der Hulst R."/>
            <person name="Ayyampalayam S."/>
            <person name="Mercati F."/>
            <person name="Riccardi P."/>
            <person name="McKain M.R."/>
            <person name="Kakrana A."/>
            <person name="Tang H."/>
            <person name="Ray J."/>
            <person name="Groenendijk J."/>
            <person name="Arikit S."/>
            <person name="Mathioni S.M."/>
            <person name="Nakano M."/>
            <person name="Shan H."/>
            <person name="Telgmann-Rauber A."/>
            <person name="Kanno A."/>
            <person name="Yue Z."/>
            <person name="Chen H."/>
            <person name="Li W."/>
            <person name="Chen Y."/>
            <person name="Xu X."/>
            <person name="Zhang Y."/>
            <person name="Luo S."/>
            <person name="Chen H."/>
            <person name="Gao J."/>
            <person name="Mao Z."/>
            <person name="Pires J.C."/>
            <person name="Luo M."/>
            <person name="Kudrna D."/>
            <person name="Wing R.A."/>
            <person name="Meyers B.C."/>
            <person name="Yi K."/>
            <person name="Kong H."/>
            <person name="Lavrijsen P."/>
            <person name="Sunseri F."/>
            <person name="Falavigna A."/>
            <person name="Ye Y."/>
            <person name="Leebens-Mack J.H."/>
            <person name="Chen G."/>
        </authorList>
    </citation>
    <scope>NUCLEOTIDE SEQUENCE [LARGE SCALE GENOMIC DNA]</scope>
    <source>
        <strain evidence="20">cv. DH0086</strain>
    </source>
</reference>
<dbReference type="InterPro" id="IPR003137">
    <property type="entry name" value="PA_domain"/>
</dbReference>
<dbReference type="SUPFAM" id="SSF52025">
    <property type="entry name" value="PA domain"/>
    <property type="match status" value="1"/>
</dbReference>
<evidence type="ECO:0000256" key="9">
    <source>
        <dbReference type="ARBA" id="ARBA00022989"/>
    </source>
</evidence>
<sequence length="384" mass="42045">MALLIRVYVLLIQLLVVGFVTGNVVLMGNNISMSFDDMEANFTPKIKGSVENGVLYLADPIDACSPLKNRVVEGSNSPFALIIRGICSFDDKVRNAQNAGYKAAIIYDCEDGFPLVEMRGAQDGIKIYAVFISKASGKILKEYAGRSDVETWILPDSENRPWSAMTVSFLSLLAMVFVMATCLHGHNAVRERFIAPQLQEFHGMSGSLVKAMPSVRFTCALEDNCTSSTCAICLEDYSTGERLRILPCRHMFHAICVDSWLTSWRTFCPVCKRDARTNINIPPASESTPLLYSDSQSSSSSIPISSLAKSLHTPVVLSPSSLCTTHHMASSYRSYNISPDLCMNINFSGQRNICGMSHHISPHSIGLSLPSSYSSSSSRGYNSS</sequence>
<name>A0A5P1FHD0_ASPOF</name>
<keyword evidence="20" id="KW-1185">Reference proteome</keyword>
<dbReference type="Gene3D" id="3.50.30.30">
    <property type="match status" value="1"/>
</dbReference>
<evidence type="ECO:0000256" key="3">
    <source>
        <dbReference type="ARBA" id="ARBA00022692"/>
    </source>
</evidence>
<dbReference type="Pfam" id="PF13639">
    <property type="entry name" value="zf-RING_2"/>
    <property type="match status" value="1"/>
</dbReference>
<evidence type="ECO:0000256" key="14">
    <source>
        <dbReference type="ARBA" id="ARBA00046293"/>
    </source>
</evidence>
<keyword evidence="7" id="KW-0862">Zinc</keyword>
<accession>A0A5P1FHD0</accession>
<evidence type="ECO:0000256" key="7">
    <source>
        <dbReference type="ARBA" id="ARBA00022833"/>
    </source>
</evidence>
<evidence type="ECO:0000256" key="12">
    <source>
        <dbReference type="ARBA" id="ARBA00023180"/>
    </source>
</evidence>
<dbReference type="EMBL" id="CM007382">
    <property type="protein sequence ID" value="ONK77474.1"/>
    <property type="molecule type" value="Genomic_DNA"/>
</dbReference>
<feature type="domain" description="RING-type" evidence="18">
    <location>
        <begin position="230"/>
        <end position="272"/>
    </location>
</feature>
<dbReference type="GO" id="GO:0015031">
    <property type="term" value="P:protein transport"/>
    <property type="evidence" value="ECO:0007669"/>
    <property type="project" value="UniProtKB-KW"/>
</dbReference>
<evidence type="ECO:0000256" key="1">
    <source>
        <dbReference type="ARBA" id="ARBA00022448"/>
    </source>
</evidence>
<dbReference type="FunFam" id="3.30.40.10:FF:000276">
    <property type="entry name" value="Receptor homology region transmembrane domain-and RING domain-containing protein 2"/>
    <property type="match status" value="1"/>
</dbReference>
<dbReference type="PANTHER" id="PTHR47168:SF5">
    <property type="entry name" value="RING-TYPE DOMAIN-CONTAINING PROTEIN"/>
    <property type="match status" value="1"/>
</dbReference>
<evidence type="ECO:0000256" key="2">
    <source>
        <dbReference type="ARBA" id="ARBA00022554"/>
    </source>
</evidence>
<evidence type="ECO:0000313" key="19">
    <source>
        <dbReference type="EMBL" id="ONK77474.1"/>
    </source>
</evidence>
<evidence type="ECO:0000256" key="13">
    <source>
        <dbReference type="ARBA" id="ARBA00046288"/>
    </source>
</evidence>
<evidence type="ECO:0000256" key="6">
    <source>
        <dbReference type="ARBA" id="ARBA00022771"/>
    </source>
</evidence>
<keyword evidence="12" id="KW-0325">Glycoprotein</keyword>
<dbReference type="Pfam" id="PF02225">
    <property type="entry name" value="PA"/>
    <property type="match status" value="1"/>
</dbReference>
<dbReference type="InterPro" id="IPR001841">
    <property type="entry name" value="Znf_RING"/>
</dbReference>
<keyword evidence="6 16" id="KW-0863">Zinc-finger</keyword>
<evidence type="ECO:0000256" key="15">
    <source>
        <dbReference type="ARBA" id="ARBA00060484"/>
    </source>
</evidence>
<protein>
    <recommendedName>
        <fullName evidence="18">RING-type domain-containing protein</fullName>
    </recommendedName>
</protein>
<keyword evidence="10 17" id="KW-0472">Membrane</keyword>
<keyword evidence="1" id="KW-0813">Transport</keyword>
<dbReference type="CDD" id="cd02123">
    <property type="entry name" value="PA_C_RZF_like"/>
    <property type="match status" value="1"/>
</dbReference>
<evidence type="ECO:0000256" key="16">
    <source>
        <dbReference type="PROSITE-ProRule" id="PRU00175"/>
    </source>
</evidence>
<evidence type="ECO:0000256" key="10">
    <source>
        <dbReference type="ARBA" id="ARBA00023136"/>
    </source>
</evidence>
<evidence type="ECO:0000259" key="18">
    <source>
        <dbReference type="PROSITE" id="PS50089"/>
    </source>
</evidence>
<comment type="subcellular location">
    <subcellularLocation>
        <location evidence="13">Endomembrane system</location>
        <topology evidence="13">Single-pass type I membrane protein</topology>
    </subcellularLocation>
    <subcellularLocation>
        <location evidence="14">Prevacuolar compartment membrane</location>
    </subcellularLocation>
    <subcellularLocation>
        <location evidence="15">Protein storage vacuole membrane</location>
    </subcellularLocation>
</comment>
<keyword evidence="3 17" id="KW-0812">Transmembrane</keyword>
<keyword evidence="5" id="KW-0732">Signal</keyword>
<dbReference type="PROSITE" id="PS50089">
    <property type="entry name" value="ZF_RING_2"/>
    <property type="match status" value="1"/>
</dbReference>
<dbReference type="InterPro" id="IPR046450">
    <property type="entry name" value="PA_dom_sf"/>
</dbReference>
<dbReference type="GO" id="GO:0008270">
    <property type="term" value="F:zinc ion binding"/>
    <property type="evidence" value="ECO:0007669"/>
    <property type="project" value="UniProtKB-KW"/>
</dbReference>
<dbReference type="GO" id="GO:0032586">
    <property type="term" value="C:protein storage vacuole membrane"/>
    <property type="evidence" value="ECO:0007669"/>
    <property type="project" value="UniProtKB-SubCell"/>
</dbReference>
<dbReference type="PANTHER" id="PTHR47168">
    <property type="entry name" value="RING ZINC FINGER DOMAIN SUPERFAMILY PROTEIN-RELATED"/>
    <property type="match status" value="1"/>
</dbReference>
<dbReference type="SUPFAM" id="SSF57850">
    <property type="entry name" value="RING/U-box"/>
    <property type="match status" value="1"/>
</dbReference>
<keyword evidence="4" id="KW-0479">Metal-binding</keyword>
<evidence type="ECO:0000256" key="5">
    <source>
        <dbReference type="ARBA" id="ARBA00022729"/>
    </source>
</evidence>
<dbReference type="Gene3D" id="3.30.40.10">
    <property type="entry name" value="Zinc/RING finger domain, C3HC4 (zinc finger)"/>
    <property type="match status" value="1"/>
</dbReference>
<feature type="transmembrane region" description="Helical" evidence="17">
    <location>
        <begin position="7"/>
        <end position="28"/>
    </location>
</feature>
<keyword evidence="9 17" id="KW-1133">Transmembrane helix</keyword>
<dbReference type="InterPro" id="IPR051653">
    <property type="entry name" value="E3_ligase_sorting_rcpt"/>
</dbReference>
<evidence type="ECO:0000256" key="11">
    <source>
        <dbReference type="ARBA" id="ARBA00023157"/>
    </source>
</evidence>
<organism evidence="19 20">
    <name type="scientific">Asparagus officinalis</name>
    <name type="common">Garden asparagus</name>
    <dbReference type="NCBI Taxonomy" id="4686"/>
    <lineage>
        <taxon>Eukaryota</taxon>
        <taxon>Viridiplantae</taxon>
        <taxon>Streptophyta</taxon>
        <taxon>Embryophyta</taxon>
        <taxon>Tracheophyta</taxon>
        <taxon>Spermatophyta</taxon>
        <taxon>Magnoliopsida</taxon>
        <taxon>Liliopsida</taxon>
        <taxon>Asparagales</taxon>
        <taxon>Asparagaceae</taxon>
        <taxon>Asparagoideae</taxon>
        <taxon>Asparagus</taxon>
    </lineage>
</organism>
<dbReference type="OrthoDB" id="8062037at2759"/>
<evidence type="ECO:0000313" key="20">
    <source>
        <dbReference type="Proteomes" id="UP000243459"/>
    </source>
</evidence>
<dbReference type="FunFam" id="3.50.30.30:FF:000020">
    <property type="entry name" value="Receptor homology region transmembrane domain-and RING domain-containing protein 2"/>
    <property type="match status" value="1"/>
</dbReference>
<dbReference type="SMART" id="SM00184">
    <property type="entry name" value="RING"/>
    <property type="match status" value="1"/>
</dbReference>
<dbReference type="Gramene" id="ONK77474">
    <property type="protein sequence ID" value="ONK77474"/>
    <property type="gene ID" value="A4U43_C02F6910"/>
</dbReference>
<evidence type="ECO:0000256" key="8">
    <source>
        <dbReference type="ARBA" id="ARBA00022927"/>
    </source>
</evidence>
<dbReference type="GO" id="GO:0012505">
    <property type="term" value="C:endomembrane system"/>
    <property type="evidence" value="ECO:0007669"/>
    <property type="project" value="UniProtKB-SubCell"/>
</dbReference>
<evidence type="ECO:0000256" key="17">
    <source>
        <dbReference type="SAM" id="Phobius"/>
    </source>
</evidence>
<evidence type="ECO:0000256" key="4">
    <source>
        <dbReference type="ARBA" id="ARBA00022723"/>
    </source>
</evidence>
<dbReference type="Proteomes" id="UP000243459">
    <property type="component" value="Chromosome 2"/>
</dbReference>